<gene>
    <name evidence="1" type="ORF">SKAU_G00138990</name>
</gene>
<dbReference type="AlphaFoldDB" id="A0A9Q1FS25"/>
<accession>A0A9Q1FS25</accession>
<name>A0A9Q1FS25_SYNKA</name>
<reference evidence="1" key="1">
    <citation type="journal article" date="2023" name="Science">
        <title>Genome structures resolve the early diversification of teleost fishes.</title>
        <authorList>
            <person name="Parey E."/>
            <person name="Louis A."/>
            <person name="Montfort J."/>
            <person name="Bouchez O."/>
            <person name="Roques C."/>
            <person name="Iampietro C."/>
            <person name="Lluch J."/>
            <person name="Castinel A."/>
            <person name="Donnadieu C."/>
            <person name="Desvignes T."/>
            <person name="Floi Bucao C."/>
            <person name="Jouanno E."/>
            <person name="Wen M."/>
            <person name="Mejri S."/>
            <person name="Dirks R."/>
            <person name="Jansen H."/>
            <person name="Henkel C."/>
            <person name="Chen W.J."/>
            <person name="Zahm M."/>
            <person name="Cabau C."/>
            <person name="Klopp C."/>
            <person name="Thompson A.W."/>
            <person name="Robinson-Rechavi M."/>
            <person name="Braasch I."/>
            <person name="Lecointre G."/>
            <person name="Bobe J."/>
            <person name="Postlethwait J.H."/>
            <person name="Berthelot C."/>
            <person name="Roest Crollius H."/>
            <person name="Guiguen Y."/>
        </authorList>
    </citation>
    <scope>NUCLEOTIDE SEQUENCE</scope>
    <source>
        <strain evidence="1">WJC10195</strain>
    </source>
</reference>
<keyword evidence="2" id="KW-1185">Reference proteome</keyword>
<comment type="caution">
    <text evidence="1">The sequence shown here is derived from an EMBL/GenBank/DDBJ whole genome shotgun (WGS) entry which is preliminary data.</text>
</comment>
<protein>
    <submittedName>
        <fullName evidence="1">Uncharacterized protein</fullName>
    </submittedName>
</protein>
<dbReference type="EMBL" id="JAINUF010000004">
    <property type="protein sequence ID" value="KAJ8365068.1"/>
    <property type="molecule type" value="Genomic_DNA"/>
</dbReference>
<sequence length="103" mass="12102">MNWLVRRGPETAELNQCWVTWFKAAIQRRQGVEKCEGPRPASGYPARSAGHLRWERCIRKEHFFGSLEGHCTHVMKKTDPRNAAQICRWVGRVFGFDWRTMPM</sequence>
<evidence type="ECO:0000313" key="1">
    <source>
        <dbReference type="EMBL" id="KAJ8365068.1"/>
    </source>
</evidence>
<dbReference type="Proteomes" id="UP001152622">
    <property type="component" value="Chromosome 4"/>
</dbReference>
<proteinExistence type="predicted"/>
<evidence type="ECO:0000313" key="2">
    <source>
        <dbReference type="Proteomes" id="UP001152622"/>
    </source>
</evidence>
<organism evidence="1 2">
    <name type="scientific">Synaphobranchus kaupii</name>
    <name type="common">Kaup's arrowtooth eel</name>
    <dbReference type="NCBI Taxonomy" id="118154"/>
    <lineage>
        <taxon>Eukaryota</taxon>
        <taxon>Metazoa</taxon>
        <taxon>Chordata</taxon>
        <taxon>Craniata</taxon>
        <taxon>Vertebrata</taxon>
        <taxon>Euteleostomi</taxon>
        <taxon>Actinopterygii</taxon>
        <taxon>Neopterygii</taxon>
        <taxon>Teleostei</taxon>
        <taxon>Anguilliformes</taxon>
        <taxon>Synaphobranchidae</taxon>
        <taxon>Synaphobranchus</taxon>
    </lineage>
</organism>